<reference evidence="2 3" key="1">
    <citation type="journal article" date="2010" name="Nature">
        <title>Genome sequence of the palaeopolyploid soybean.</title>
        <authorList>
            <person name="Schmutz J."/>
            <person name="Cannon S.B."/>
            <person name="Schlueter J."/>
            <person name="Ma J."/>
            <person name="Mitros T."/>
            <person name="Nelson W."/>
            <person name="Hyten D.L."/>
            <person name="Song Q."/>
            <person name="Thelen J.J."/>
            <person name="Cheng J."/>
            <person name="Xu D."/>
            <person name="Hellsten U."/>
            <person name="May G.D."/>
            <person name="Yu Y."/>
            <person name="Sakurai T."/>
            <person name="Umezawa T."/>
            <person name="Bhattacharyya M.K."/>
            <person name="Sandhu D."/>
            <person name="Valliyodan B."/>
            <person name="Lindquist E."/>
            <person name="Peto M."/>
            <person name="Grant D."/>
            <person name="Shu S."/>
            <person name="Goodstein D."/>
            <person name="Barry K."/>
            <person name="Futrell-Griggs M."/>
            <person name="Abernathy B."/>
            <person name="Du J."/>
            <person name="Tian Z."/>
            <person name="Zhu L."/>
            <person name="Gill N."/>
            <person name="Joshi T."/>
            <person name="Libault M."/>
            <person name="Sethuraman A."/>
            <person name="Zhang X.-C."/>
            <person name="Shinozaki K."/>
            <person name="Nguyen H.T."/>
            <person name="Wing R.A."/>
            <person name="Cregan P."/>
            <person name="Specht J."/>
            <person name="Grimwood J."/>
            <person name="Rokhsar D."/>
            <person name="Stacey G."/>
            <person name="Shoemaker R.C."/>
            <person name="Jackson S.A."/>
        </authorList>
    </citation>
    <scope>NUCLEOTIDE SEQUENCE</scope>
    <source>
        <strain evidence="3">cv. Williams 82</strain>
        <tissue evidence="2">Callus</tissue>
    </source>
</reference>
<proteinExistence type="predicted"/>
<keyword evidence="1" id="KW-0472">Membrane</keyword>
<reference evidence="2" key="3">
    <citation type="submission" date="2018-07" db="EMBL/GenBank/DDBJ databases">
        <title>WGS assembly of Glycine max.</title>
        <authorList>
            <person name="Schmutz J."/>
            <person name="Cannon S."/>
            <person name="Schlueter J."/>
            <person name="Ma J."/>
            <person name="Mitros T."/>
            <person name="Nelson W."/>
            <person name="Hyten D."/>
            <person name="Song Q."/>
            <person name="Thelen J."/>
            <person name="Cheng J."/>
            <person name="Xu D."/>
            <person name="Hellsten U."/>
            <person name="May G."/>
            <person name="Yu Y."/>
            <person name="Sakurai T."/>
            <person name="Umezawa T."/>
            <person name="Bhattacharyya M."/>
            <person name="Sandhu D."/>
            <person name="Valliyodan B."/>
            <person name="Lindquist E."/>
            <person name="Peto M."/>
            <person name="Grant D."/>
            <person name="Shu S."/>
            <person name="Goodstein D."/>
            <person name="Barry K."/>
            <person name="Futrell-Griggs M."/>
            <person name="Abernathy B."/>
            <person name="Du J."/>
            <person name="Tian Z."/>
            <person name="Zhu L."/>
            <person name="Gill N."/>
            <person name="Joshi T."/>
            <person name="Libault M."/>
            <person name="Sethuraman A."/>
            <person name="Zhang X."/>
            <person name="Shinozaki K."/>
            <person name="Nguyen H."/>
            <person name="Wing R."/>
            <person name="Cregan P."/>
            <person name="Specht J."/>
            <person name="Grimwood J."/>
            <person name="Rokhsar D."/>
            <person name="Stacey G."/>
            <person name="Shoemaker R."/>
            <person name="Jackson S."/>
        </authorList>
    </citation>
    <scope>NUCLEOTIDE SEQUENCE</scope>
    <source>
        <tissue evidence="2">Callus</tissue>
    </source>
</reference>
<keyword evidence="1" id="KW-0812">Transmembrane</keyword>
<sequence>MVLIYCSKFCSRCLLIMRIGGSCIVCHIRIIYTVVAVQTQVIYSLLVLLSDKQTRTNKKPLSSIYSPKSTP</sequence>
<dbReference type="EnsemblPlants" id="KRH50002">
    <property type="protein sequence ID" value="KRH50002"/>
    <property type="gene ID" value="GLYMA_07G194100"/>
</dbReference>
<keyword evidence="1" id="KW-1133">Transmembrane helix</keyword>
<dbReference type="Gramene" id="KRH50002">
    <property type="protein sequence ID" value="KRH50002"/>
    <property type="gene ID" value="GLYMA_07G194100"/>
</dbReference>
<gene>
    <name evidence="2" type="ORF">GLYMA_07G194100</name>
</gene>
<name>A0A0R0J9T9_SOYBN</name>
<organism evidence="2">
    <name type="scientific">Glycine max</name>
    <name type="common">Soybean</name>
    <name type="synonym">Glycine hispida</name>
    <dbReference type="NCBI Taxonomy" id="3847"/>
    <lineage>
        <taxon>Eukaryota</taxon>
        <taxon>Viridiplantae</taxon>
        <taxon>Streptophyta</taxon>
        <taxon>Embryophyta</taxon>
        <taxon>Tracheophyta</taxon>
        <taxon>Spermatophyta</taxon>
        <taxon>Magnoliopsida</taxon>
        <taxon>eudicotyledons</taxon>
        <taxon>Gunneridae</taxon>
        <taxon>Pentapetalae</taxon>
        <taxon>rosids</taxon>
        <taxon>fabids</taxon>
        <taxon>Fabales</taxon>
        <taxon>Fabaceae</taxon>
        <taxon>Papilionoideae</taxon>
        <taxon>50 kb inversion clade</taxon>
        <taxon>NPAAA clade</taxon>
        <taxon>indigoferoid/millettioid clade</taxon>
        <taxon>Phaseoleae</taxon>
        <taxon>Glycine</taxon>
        <taxon>Glycine subgen. Soja</taxon>
    </lineage>
</organism>
<keyword evidence="4" id="KW-1185">Reference proteome</keyword>
<dbReference type="EMBL" id="CM000840">
    <property type="protein sequence ID" value="KRH50002.1"/>
    <property type="molecule type" value="Genomic_DNA"/>
</dbReference>
<feature type="transmembrane region" description="Helical" evidence="1">
    <location>
        <begin position="30"/>
        <end position="49"/>
    </location>
</feature>
<evidence type="ECO:0000313" key="2">
    <source>
        <dbReference type="EMBL" id="KRH50002.1"/>
    </source>
</evidence>
<dbReference type="AlphaFoldDB" id="A0A0R0J9T9"/>
<dbReference type="InParanoid" id="A0A0R0J9T9"/>
<accession>A0A0R0J9T9</accession>
<reference evidence="3" key="2">
    <citation type="submission" date="2018-02" db="UniProtKB">
        <authorList>
            <consortium name="EnsemblPlants"/>
        </authorList>
    </citation>
    <scope>IDENTIFICATION</scope>
    <source>
        <strain evidence="3">Williams 82</strain>
    </source>
</reference>
<dbReference type="Proteomes" id="UP000008827">
    <property type="component" value="Chromosome 7"/>
</dbReference>
<evidence type="ECO:0000313" key="3">
    <source>
        <dbReference type="EnsemblPlants" id="KRH50002"/>
    </source>
</evidence>
<evidence type="ECO:0000313" key="4">
    <source>
        <dbReference type="Proteomes" id="UP000008827"/>
    </source>
</evidence>
<protein>
    <submittedName>
        <fullName evidence="2 3">Uncharacterized protein</fullName>
    </submittedName>
</protein>
<evidence type="ECO:0000256" key="1">
    <source>
        <dbReference type="SAM" id="Phobius"/>
    </source>
</evidence>